<dbReference type="STRING" id="199890.A0A182P8Z3"/>
<evidence type="ECO:0000256" key="1">
    <source>
        <dbReference type="SAM" id="MobiDB-lite"/>
    </source>
</evidence>
<feature type="compositionally biased region" description="Polar residues" evidence="1">
    <location>
        <begin position="1039"/>
        <end position="1055"/>
    </location>
</feature>
<keyword evidence="3" id="KW-1185">Reference proteome</keyword>
<feature type="region of interest" description="Disordered" evidence="1">
    <location>
        <begin position="103"/>
        <end position="129"/>
    </location>
</feature>
<feature type="compositionally biased region" description="Basic and acidic residues" evidence="1">
    <location>
        <begin position="619"/>
        <end position="634"/>
    </location>
</feature>
<dbReference type="EnsemblMetazoa" id="AEPI003397-RA">
    <property type="protein sequence ID" value="AEPI003397-PA"/>
    <property type="gene ID" value="AEPI003397"/>
</dbReference>
<feature type="compositionally biased region" description="Polar residues" evidence="1">
    <location>
        <begin position="317"/>
        <end position="336"/>
    </location>
</feature>
<feature type="compositionally biased region" description="Low complexity" evidence="1">
    <location>
        <begin position="1239"/>
        <end position="1253"/>
    </location>
</feature>
<protein>
    <recommendedName>
        <fullName evidence="4">Matrin-type domain-containing protein</fullName>
    </recommendedName>
</protein>
<sequence>MDLEQANDVISPGDTVARSKPELDIENHVLKTKVKLSDGTEEYVFSRNPRNKDLLFGYSCHICGVVCLYGERMLQIHIAGRKHQARLNVNVFDAEQYRASLVAKPTKGNSSANDNGGASEIGGHENDPSASKPFARLQNVLDGYRDGPLVGLEYIVELVDSVLGGDPIYSCVLCNLHKNNESGITTHMIGLDHRFKFLEKHYPTVRKMLSPYRNNNQENGGQVFFRVVQTVCEAIEDHHGRLTPQVYDVADFERNRVKYGQQISFGTHFDERTGPKFVEVIDAKVLQDLITAEDCGGGQVSGAPKRYRNRNERRTSLDSISSVSSANSMLTISSSGDNEDQSRQRQRSPLNDGRGGRQGRGEGATYHRQQRAAPPPSSSGGPPSKQMLPTPRELSLQSAAIAHERYKLEKYRCTVDIAVAQLKKQLEEHEKNPEKHPLYSEEWKKFWNRRYKELQAEKKDPSKHNFKPEWIEFWTKRMKELHEEEVARKKEEIRVKMKIPAEGEEGVGKLREQFALRVPQSSKRARSSDRKAGTAAAPILIDVNSDEEEDDYKGGQPMRSRKRSSSRPSRHSEWSESRQRSKRSNSRSRRSRSPLSDEDAYNGGSYSRSRAHRAPPSDYRGDWDSGKHRGPAPERVDYDEWAKNYYGPNKKVFVRTEFDADNTTPLNFVAVCRLLTAFEEYLGSLGPKVIDLLAKALALEKVKANSADDLLLNEDNCMFLETVKEKLKGHMMAETIDTNKQAPIKKAIRNIARLLHEASKREQPSNPVEEEVSHDSVAVSEAAAAPTAAVVASGKTSGSGTSIDKIAVAEQLAKSLVAQGKTDFTTEELEELINVYVTMAQMSREQNSLVTAKTYMSTLPPSAIQVAPKEELPVPPVAATTAAVPAVAAASKVLDRVRPETAGSGSGAARWNEKMDVPVRSGNTGMATFDDEEPSSGILENLTDSDLQTLLQSFKELSNDEQMHLISYLRKLERTEPDRVERLRRYVNFDTWNDNPAESNGGNDSRRDVNSRLSDEDERNYLEQEDDDSNIDMFRPSGVSVSNRNPVKNPTSSNSGQQRPHGQRAQQQPQQPQLLQRQKDMLPQQKSQQKKGNPMLMDSEDEDDYSYDDILRAASKNVSNVPLQGSKVPADGYDTSSNQSQRTSTNNESGNGAASGAISISDTQNLIANLMESLQKSVSDANSHNSGSKSGAAASSNYANPITTIGGTSGGDGTVGQTIPGKVTSSAPNASSSMYPSFGQQQQQSLGQSSMGMPFGGQQGTMSMGQMGGLQGQMQQQFGNPYMYQGQMFGANGNGPPQQMQQYGSGYGNYGYY</sequence>
<dbReference type="Proteomes" id="UP000075885">
    <property type="component" value="Unassembled WGS sequence"/>
</dbReference>
<evidence type="ECO:0000313" key="3">
    <source>
        <dbReference type="Proteomes" id="UP000075885"/>
    </source>
</evidence>
<feature type="region of interest" description="Disordered" evidence="1">
    <location>
        <begin position="1118"/>
        <end position="1156"/>
    </location>
</feature>
<feature type="compositionally biased region" description="Basic and acidic residues" evidence="1">
    <location>
        <begin position="570"/>
        <end position="579"/>
    </location>
</feature>
<evidence type="ECO:0000313" key="2">
    <source>
        <dbReference type="EnsemblMetazoa" id="AEPI003397-PA"/>
    </source>
</evidence>
<evidence type="ECO:0008006" key="4">
    <source>
        <dbReference type="Google" id="ProtNLM"/>
    </source>
</evidence>
<feature type="region of interest" description="Disordered" evidence="1">
    <location>
        <begin position="1204"/>
        <end position="1254"/>
    </location>
</feature>
<name>A0A182P8Z3_9DIPT</name>
<proteinExistence type="predicted"/>
<feature type="region of interest" description="Disordered" evidence="1">
    <location>
        <begin position="991"/>
        <end position="1102"/>
    </location>
</feature>
<feature type="compositionally biased region" description="Low complexity" evidence="1">
    <location>
        <begin position="1056"/>
        <end position="1076"/>
    </location>
</feature>
<feature type="compositionally biased region" description="Basic residues" evidence="1">
    <location>
        <begin position="559"/>
        <end position="569"/>
    </location>
</feature>
<feature type="compositionally biased region" description="Basic and acidic residues" evidence="1">
    <location>
        <begin position="1004"/>
        <end position="1022"/>
    </location>
</feature>
<feature type="region of interest" description="Disordered" evidence="1">
    <location>
        <begin position="518"/>
        <end position="634"/>
    </location>
</feature>
<feature type="compositionally biased region" description="Low complexity" evidence="1">
    <location>
        <begin position="1135"/>
        <end position="1149"/>
    </location>
</feature>
<reference evidence="2" key="2">
    <citation type="submission" date="2020-05" db="UniProtKB">
        <authorList>
            <consortium name="EnsemblMetazoa"/>
        </authorList>
    </citation>
    <scope>IDENTIFICATION</scope>
    <source>
        <strain evidence="2">Epiroticus2</strain>
    </source>
</reference>
<accession>A0A182P8Z3</accession>
<dbReference type="VEuPathDB" id="VectorBase:AEPI003397"/>
<reference evidence="3" key="1">
    <citation type="submission" date="2013-03" db="EMBL/GenBank/DDBJ databases">
        <title>The Genome Sequence of Anopheles epiroticus epiroticus2.</title>
        <authorList>
            <consortium name="The Broad Institute Genomics Platform"/>
            <person name="Neafsey D.E."/>
            <person name="Howell P."/>
            <person name="Walker B."/>
            <person name="Young S.K."/>
            <person name="Zeng Q."/>
            <person name="Gargeya S."/>
            <person name="Fitzgerald M."/>
            <person name="Haas B."/>
            <person name="Abouelleil A."/>
            <person name="Allen A.W."/>
            <person name="Alvarado L."/>
            <person name="Arachchi H.M."/>
            <person name="Berlin A.M."/>
            <person name="Chapman S.B."/>
            <person name="Gainer-Dewar J."/>
            <person name="Goldberg J."/>
            <person name="Griggs A."/>
            <person name="Gujja S."/>
            <person name="Hansen M."/>
            <person name="Howarth C."/>
            <person name="Imamovic A."/>
            <person name="Ireland A."/>
            <person name="Larimer J."/>
            <person name="McCowan C."/>
            <person name="Murphy C."/>
            <person name="Pearson M."/>
            <person name="Poon T.W."/>
            <person name="Priest M."/>
            <person name="Roberts A."/>
            <person name="Saif S."/>
            <person name="Shea T."/>
            <person name="Sisk P."/>
            <person name="Sykes S."/>
            <person name="Wortman J."/>
            <person name="Nusbaum C."/>
            <person name="Birren B."/>
        </authorList>
    </citation>
    <scope>NUCLEOTIDE SEQUENCE [LARGE SCALE GENOMIC DNA]</scope>
    <source>
        <strain evidence="3">Epiroticus2</strain>
    </source>
</reference>
<feature type="compositionally biased region" description="Polar residues" evidence="1">
    <location>
        <begin position="107"/>
        <end position="116"/>
    </location>
</feature>
<feature type="compositionally biased region" description="Polar residues" evidence="1">
    <location>
        <begin position="991"/>
        <end position="1003"/>
    </location>
</feature>
<organism evidence="2 3">
    <name type="scientific">Anopheles epiroticus</name>
    <dbReference type="NCBI Taxonomy" id="199890"/>
    <lineage>
        <taxon>Eukaryota</taxon>
        <taxon>Metazoa</taxon>
        <taxon>Ecdysozoa</taxon>
        <taxon>Arthropoda</taxon>
        <taxon>Hexapoda</taxon>
        <taxon>Insecta</taxon>
        <taxon>Pterygota</taxon>
        <taxon>Neoptera</taxon>
        <taxon>Endopterygota</taxon>
        <taxon>Diptera</taxon>
        <taxon>Nematocera</taxon>
        <taxon>Culicoidea</taxon>
        <taxon>Culicidae</taxon>
        <taxon>Anophelinae</taxon>
        <taxon>Anopheles</taxon>
    </lineage>
</organism>
<feature type="region of interest" description="Disordered" evidence="1">
    <location>
        <begin position="294"/>
        <end position="392"/>
    </location>
</feature>
<feature type="compositionally biased region" description="Basic residues" evidence="1">
    <location>
        <begin position="580"/>
        <end position="592"/>
    </location>
</feature>
<feature type="compositionally biased region" description="Polar residues" evidence="1">
    <location>
        <begin position="1223"/>
        <end position="1235"/>
    </location>
</feature>
<dbReference type="Gene3D" id="3.30.160.60">
    <property type="entry name" value="Classic Zinc Finger"/>
    <property type="match status" value="1"/>
</dbReference>